<protein>
    <recommendedName>
        <fullName evidence="3">Lipoprotein</fullName>
    </recommendedName>
</protein>
<evidence type="ECO:0008006" key="3">
    <source>
        <dbReference type="Google" id="ProtNLM"/>
    </source>
</evidence>
<name>A0A937K1W7_9BACT</name>
<dbReference type="EMBL" id="JAESIY010000023">
    <property type="protein sequence ID" value="MBL3659004.1"/>
    <property type="molecule type" value="Genomic_DNA"/>
</dbReference>
<reference evidence="1" key="1">
    <citation type="submission" date="2021-01" db="EMBL/GenBank/DDBJ databases">
        <title>Fulvivirga kasyanovii gen. nov., sp nov., a novel member of the phylum Bacteroidetes isolated from seawater in a mussel farm.</title>
        <authorList>
            <person name="Zhao L.-H."/>
            <person name="Wang Z.-J."/>
        </authorList>
    </citation>
    <scope>NUCLEOTIDE SEQUENCE</scope>
    <source>
        <strain evidence="1">2943</strain>
    </source>
</reference>
<comment type="caution">
    <text evidence="1">The sequence shown here is derived from an EMBL/GenBank/DDBJ whole genome shotgun (WGS) entry which is preliminary data.</text>
</comment>
<dbReference type="AlphaFoldDB" id="A0A937K1W7"/>
<proteinExistence type="predicted"/>
<accession>A0A937K1W7</accession>
<dbReference type="RefSeq" id="WP_202246796.1">
    <property type="nucleotide sequence ID" value="NZ_JAESIY010000023.1"/>
</dbReference>
<dbReference type="Proteomes" id="UP000659388">
    <property type="component" value="Unassembled WGS sequence"/>
</dbReference>
<keyword evidence="2" id="KW-1185">Reference proteome</keyword>
<gene>
    <name evidence="1" type="ORF">JL102_22850</name>
</gene>
<evidence type="ECO:0000313" key="2">
    <source>
        <dbReference type="Proteomes" id="UP000659388"/>
    </source>
</evidence>
<evidence type="ECO:0000313" key="1">
    <source>
        <dbReference type="EMBL" id="MBL3659004.1"/>
    </source>
</evidence>
<organism evidence="1 2">
    <name type="scientific">Fulvivirga sediminis</name>
    <dbReference type="NCBI Taxonomy" id="2803949"/>
    <lineage>
        <taxon>Bacteria</taxon>
        <taxon>Pseudomonadati</taxon>
        <taxon>Bacteroidota</taxon>
        <taxon>Cytophagia</taxon>
        <taxon>Cytophagales</taxon>
        <taxon>Fulvivirgaceae</taxon>
        <taxon>Fulvivirga</taxon>
    </lineage>
</organism>
<sequence length="143" mass="16707">MKNTVISFLMILMLAACVVPNEKRLDKIINAQELRIQLNTYGGFAGYSEQNYHLKKSDYENLLIIDEGTDYQTFIRMDEEKKQLLKQFLEEAYKSNDPDKEMSNSCMTGIDTEYIVRSGLTKLRLVPNEKSDSLFWMMVDERN</sequence>
<dbReference type="PROSITE" id="PS51257">
    <property type="entry name" value="PROKAR_LIPOPROTEIN"/>
    <property type="match status" value="1"/>
</dbReference>